<feature type="compositionally biased region" description="Basic and acidic residues" evidence="1">
    <location>
        <begin position="109"/>
        <end position="125"/>
    </location>
</feature>
<evidence type="ECO:0000313" key="3">
    <source>
        <dbReference type="Proteomes" id="UP000554482"/>
    </source>
</evidence>
<dbReference type="Proteomes" id="UP000554482">
    <property type="component" value="Unassembled WGS sequence"/>
</dbReference>
<proteinExistence type="predicted"/>
<reference evidence="2 3" key="1">
    <citation type="submission" date="2020-06" db="EMBL/GenBank/DDBJ databases">
        <title>Transcriptomic and genomic resources for Thalictrum thalictroides and T. hernandezii: Facilitating candidate gene discovery in an emerging model plant lineage.</title>
        <authorList>
            <person name="Arias T."/>
            <person name="Riano-Pachon D.M."/>
            <person name="Di Stilio V.S."/>
        </authorList>
    </citation>
    <scope>NUCLEOTIDE SEQUENCE [LARGE SCALE GENOMIC DNA]</scope>
    <source>
        <strain evidence="3">cv. WT478/WT964</strain>
        <tissue evidence="2">Leaves</tissue>
    </source>
</reference>
<comment type="caution">
    <text evidence="2">The sequence shown here is derived from an EMBL/GenBank/DDBJ whole genome shotgun (WGS) entry which is preliminary data.</text>
</comment>
<sequence>MASGDGLMPDENVVVPNENIDVPDGLSESEASDVNSLDHMESDEDDPELVGVRVRHMEDSNSKMLKKQEYERLIASCKQKTNVIDNEEVRVNEEVRDNEEVRVNAEVRDDNEEVRDNAEVMDGSRKKTKAKGKAIAADK</sequence>
<keyword evidence="3" id="KW-1185">Reference proteome</keyword>
<protein>
    <submittedName>
        <fullName evidence="2">Uncharacterized protein</fullName>
    </submittedName>
</protein>
<gene>
    <name evidence="2" type="ORF">FRX31_014333</name>
</gene>
<dbReference type="EMBL" id="JABWDY010016462">
    <property type="protein sequence ID" value="KAF5196081.1"/>
    <property type="molecule type" value="Genomic_DNA"/>
</dbReference>
<evidence type="ECO:0000256" key="1">
    <source>
        <dbReference type="SAM" id="MobiDB-lite"/>
    </source>
</evidence>
<organism evidence="2 3">
    <name type="scientific">Thalictrum thalictroides</name>
    <name type="common">Rue-anemone</name>
    <name type="synonym">Anemone thalictroides</name>
    <dbReference type="NCBI Taxonomy" id="46969"/>
    <lineage>
        <taxon>Eukaryota</taxon>
        <taxon>Viridiplantae</taxon>
        <taxon>Streptophyta</taxon>
        <taxon>Embryophyta</taxon>
        <taxon>Tracheophyta</taxon>
        <taxon>Spermatophyta</taxon>
        <taxon>Magnoliopsida</taxon>
        <taxon>Ranunculales</taxon>
        <taxon>Ranunculaceae</taxon>
        <taxon>Thalictroideae</taxon>
        <taxon>Thalictrum</taxon>
    </lineage>
</organism>
<name>A0A7J6WFC5_THATH</name>
<accession>A0A7J6WFC5</accession>
<feature type="non-terminal residue" evidence="2">
    <location>
        <position position="139"/>
    </location>
</feature>
<dbReference type="AlphaFoldDB" id="A0A7J6WFC5"/>
<evidence type="ECO:0000313" key="2">
    <source>
        <dbReference type="EMBL" id="KAF5196081.1"/>
    </source>
</evidence>
<feature type="region of interest" description="Disordered" evidence="1">
    <location>
        <begin position="109"/>
        <end position="139"/>
    </location>
</feature>
<feature type="region of interest" description="Disordered" evidence="1">
    <location>
        <begin position="1"/>
        <end position="47"/>
    </location>
</feature>